<protein>
    <submittedName>
        <fullName evidence="8">MFS transporter</fullName>
    </submittedName>
</protein>
<feature type="transmembrane region" description="Helical" evidence="6">
    <location>
        <begin position="40"/>
        <end position="60"/>
    </location>
</feature>
<dbReference type="SUPFAM" id="SSF103473">
    <property type="entry name" value="MFS general substrate transporter"/>
    <property type="match status" value="1"/>
</dbReference>
<dbReference type="Gene3D" id="1.20.1250.20">
    <property type="entry name" value="MFS general substrate transporter like domains"/>
    <property type="match status" value="1"/>
</dbReference>
<accession>A0A3A4ANP2</accession>
<dbReference type="InterPro" id="IPR011701">
    <property type="entry name" value="MFS"/>
</dbReference>
<organism evidence="8 9">
    <name type="scientific">Bailinhaonella thermotolerans</name>
    <dbReference type="NCBI Taxonomy" id="1070861"/>
    <lineage>
        <taxon>Bacteria</taxon>
        <taxon>Bacillati</taxon>
        <taxon>Actinomycetota</taxon>
        <taxon>Actinomycetes</taxon>
        <taxon>Streptosporangiales</taxon>
        <taxon>Streptosporangiaceae</taxon>
        <taxon>Bailinhaonella</taxon>
    </lineage>
</organism>
<comment type="caution">
    <text evidence="8">The sequence shown here is derived from an EMBL/GenBank/DDBJ whole genome shotgun (WGS) entry which is preliminary data.</text>
</comment>
<evidence type="ECO:0000256" key="4">
    <source>
        <dbReference type="ARBA" id="ARBA00023136"/>
    </source>
</evidence>
<reference evidence="8 9" key="1">
    <citation type="submission" date="2018-09" db="EMBL/GenBank/DDBJ databases">
        <title>YIM 75507 draft genome.</title>
        <authorList>
            <person name="Tang S."/>
            <person name="Feng Y."/>
        </authorList>
    </citation>
    <scope>NUCLEOTIDE SEQUENCE [LARGE SCALE GENOMIC DNA]</scope>
    <source>
        <strain evidence="8 9">YIM 75507</strain>
    </source>
</reference>
<feature type="transmembrane region" description="Helical" evidence="6">
    <location>
        <begin position="237"/>
        <end position="260"/>
    </location>
</feature>
<evidence type="ECO:0000313" key="9">
    <source>
        <dbReference type="Proteomes" id="UP000265768"/>
    </source>
</evidence>
<evidence type="ECO:0000313" key="8">
    <source>
        <dbReference type="EMBL" id="RJL30169.1"/>
    </source>
</evidence>
<feature type="transmembrane region" description="Helical" evidence="6">
    <location>
        <begin position="336"/>
        <end position="354"/>
    </location>
</feature>
<dbReference type="PANTHER" id="PTHR42910">
    <property type="entry name" value="TRANSPORTER SCO4007-RELATED"/>
    <property type="match status" value="1"/>
</dbReference>
<feature type="transmembrane region" description="Helical" evidence="6">
    <location>
        <begin position="360"/>
        <end position="378"/>
    </location>
</feature>
<dbReference type="GO" id="GO:0005886">
    <property type="term" value="C:plasma membrane"/>
    <property type="evidence" value="ECO:0007669"/>
    <property type="project" value="UniProtKB-SubCell"/>
</dbReference>
<dbReference type="GO" id="GO:0022857">
    <property type="term" value="F:transmembrane transporter activity"/>
    <property type="evidence" value="ECO:0007669"/>
    <property type="project" value="InterPro"/>
</dbReference>
<feature type="transmembrane region" description="Helical" evidence="6">
    <location>
        <begin position="210"/>
        <end position="231"/>
    </location>
</feature>
<proteinExistence type="predicted"/>
<dbReference type="OrthoDB" id="9815356at2"/>
<feature type="transmembrane region" description="Helical" evidence="6">
    <location>
        <begin position="98"/>
        <end position="120"/>
    </location>
</feature>
<evidence type="ECO:0000256" key="2">
    <source>
        <dbReference type="ARBA" id="ARBA00022692"/>
    </source>
</evidence>
<feature type="transmembrane region" description="Helical" evidence="6">
    <location>
        <begin position="296"/>
        <end position="315"/>
    </location>
</feature>
<feature type="transmembrane region" description="Helical" evidence="6">
    <location>
        <begin position="158"/>
        <end position="178"/>
    </location>
</feature>
<dbReference type="InterPro" id="IPR036259">
    <property type="entry name" value="MFS_trans_sf"/>
</dbReference>
<feature type="region of interest" description="Disordered" evidence="5">
    <location>
        <begin position="389"/>
        <end position="444"/>
    </location>
</feature>
<dbReference type="PANTHER" id="PTHR42910:SF1">
    <property type="entry name" value="MAJOR FACILITATOR SUPERFAMILY (MFS) PROFILE DOMAIN-CONTAINING PROTEIN"/>
    <property type="match status" value="1"/>
</dbReference>
<comment type="subcellular location">
    <subcellularLocation>
        <location evidence="1">Cell membrane</location>
        <topology evidence="1">Multi-pass membrane protein</topology>
    </subcellularLocation>
</comment>
<name>A0A3A4ANP2_9ACTN</name>
<keyword evidence="4 6" id="KW-0472">Membrane</keyword>
<dbReference type="Proteomes" id="UP000265768">
    <property type="component" value="Unassembled WGS sequence"/>
</dbReference>
<evidence type="ECO:0000256" key="6">
    <source>
        <dbReference type="SAM" id="Phobius"/>
    </source>
</evidence>
<dbReference type="InterPro" id="IPR020846">
    <property type="entry name" value="MFS_dom"/>
</dbReference>
<feature type="transmembrane region" description="Helical" evidence="6">
    <location>
        <begin position="127"/>
        <end position="146"/>
    </location>
</feature>
<sequence length="444" mass="44583">MSRGLLSLLAVTCAVAVGNVYFPQAVSPLVAAGLGVSPDSAALVVTATQLGYTAGIFLLVPLGDRFPARRLVVTLLTVTGAALLAAACAPSLTYLAGASLLAGVATVVAQLVSPLAAGLAAPDRRGAVIGVLLSGSTGGMLLSRALAGVLGDRFGWRAPYLAAAAVALALAALLAFTLPRIAPGARRPYGRLLAEPLRLLLAEPELRRSAFYQATVFGAFSAVWTGVALLITGPEYGMGAGAAGTLALVGAATMVCTPLAGRLVDRRGPDRVNTVCLTGALAAAPVLAAGSLGGTAGLAALVAGTLLLDVAMQSGMTANSARVQALRADARARLTTAYMICAYLGGGAGSWLAARIHARAGWPGVCLLAAVLCALALARHLLHLARSRPAPPPGEAVPPSGEAAPPPGEAVPPPGETTPHPGEAAPPYRPRRSPRPGETPARRR</sequence>
<dbReference type="PROSITE" id="PS50850">
    <property type="entry name" value="MFS"/>
    <property type="match status" value="1"/>
</dbReference>
<evidence type="ECO:0000256" key="3">
    <source>
        <dbReference type="ARBA" id="ARBA00022989"/>
    </source>
</evidence>
<keyword evidence="2 6" id="KW-0812">Transmembrane</keyword>
<evidence type="ECO:0000256" key="1">
    <source>
        <dbReference type="ARBA" id="ARBA00004651"/>
    </source>
</evidence>
<keyword evidence="3 6" id="KW-1133">Transmembrane helix</keyword>
<dbReference type="Pfam" id="PF07690">
    <property type="entry name" value="MFS_1"/>
    <property type="match status" value="1"/>
</dbReference>
<feature type="domain" description="Major facilitator superfamily (MFS) profile" evidence="7">
    <location>
        <begin position="1"/>
        <end position="388"/>
    </location>
</feature>
<dbReference type="CDD" id="cd17324">
    <property type="entry name" value="MFS_NepI_like"/>
    <property type="match status" value="1"/>
</dbReference>
<feature type="transmembrane region" description="Helical" evidence="6">
    <location>
        <begin position="72"/>
        <end position="92"/>
    </location>
</feature>
<dbReference type="AlphaFoldDB" id="A0A3A4ANP2"/>
<keyword evidence="9" id="KW-1185">Reference proteome</keyword>
<gene>
    <name evidence="8" type="ORF">D5H75_24340</name>
</gene>
<evidence type="ECO:0000259" key="7">
    <source>
        <dbReference type="PROSITE" id="PS50850"/>
    </source>
</evidence>
<feature type="compositionally biased region" description="Pro residues" evidence="5">
    <location>
        <begin position="404"/>
        <end position="416"/>
    </location>
</feature>
<evidence type="ECO:0000256" key="5">
    <source>
        <dbReference type="SAM" id="MobiDB-lite"/>
    </source>
</evidence>
<dbReference type="EMBL" id="QZEY01000010">
    <property type="protein sequence ID" value="RJL30169.1"/>
    <property type="molecule type" value="Genomic_DNA"/>
</dbReference>